<dbReference type="PANTHER" id="PTHR10342:SF273">
    <property type="entry name" value="RE14504P"/>
    <property type="match status" value="1"/>
</dbReference>
<dbReference type="AlphaFoldDB" id="A0A9Q0YP87"/>
<keyword evidence="8" id="KW-0732">Signal</keyword>
<dbReference type="SUPFAM" id="SSF53649">
    <property type="entry name" value="Alkaline phosphatase-like"/>
    <property type="match status" value="1"/>
</dbReference>
<evidence type="ECO:0000256" key="7">
    <source>
        <dbReference type="SAM" id="MobiDB-lite"/>
    </source>
</evidence>
<keyword evidence="3" id="KW-0479">Metal-binding</keyword>
<dbReference type="PROSITE" id="PS00523">
    <property type="entry name" value="SULFATASE_1"/>
    <property type="match status" value="1"/>
</dbReference>
<gene>
    <name evidence="10" type="ORF">HOLleu_36853</name>
</gene>
<dbReference type="EMBL" id="JAIZAY010000019">
    <property type="protein sequence ID" value="KAJ8024194.1"/>
    <property type="molecule type" value="Genomic_DNA"/>
</dbReference>
<proteinExistence type="inferred from homology"/>
<dbReference type="GO" id="GO:0046872">
    <property type="term" value="F:metal ion binding"/>
    <property type="evidence" value="ECO:0007669"/>
    <property type="project" value="UniProtKB-KW"/>
</dbReference>
<keyword evidence="11" id="KW-1185">Reference proteome</keyword>
<dbReference type="PROSITE" id="PS51257">
    <property type="entry name" value="PROKAR_LIPOPROTEIN"/>
    <property type="match status" value="1"/>
</dbReference>
<dbReference type="InterPro" id="IPR024607">
    <property type="entry name" value="Sulfatase_CS"/>
</dbReference>
<reference evidence="10" key="1">
    <citation type="submission" date="2021-10" db="EMBL/GenBank/DDBJ databases">
        <title>Tropical sea cucumber genome reveals ecological adaptation and Cuvierian tubules defense mechanism.</title>
        <authorList>
            <person name="Chen T."/>
        </authorList>
    </citation>
    <scope>NUCLEOTIDE SEQUENCE</scope>
    <source>
        <strain evidence="10">Nanhai2018</strain>
        <tissue evidence="10">Muscle</tissue>
    </source>
</reference>
<evidence type="ECO:0000256" key="2">
    <source>
        <dbReference type="ARBA" id="ARBA00008779"/>
    </source>
</evidence>
<evidence type="ECO:0000313" key="11">
    <source>
        <dbReference type="Proteomes" id="UP001152320"/>
    </source>
</evidence>
<evidence type="ECO:0000313" key="10">
    <source>
        <dbReference type="EMBL" id="KAJ8024194.1"/>
    </source>
</evidence>
<organism evidence="10 11">
    <name type="scientific">Holothuria leucospilota</name>
    <name type="common">Black long sea cucumber</name>
    <name type="synonym">Mertensiothuria leucospilota</name>
    <dbReference type="NCBI Taxonomy" id="206669"/>
    <lineage>
        <taxon>Eukaryota</taxon>
        <taxon>Metazoa</taxon>
        <taxon>Echinodermata</taxon>
        <taxon>Eleutherozoa</taxon>
        <taxon>Echinozoa</taxon>
        <taxon>Holothuroidea</taxon>
        <taxon>Aspidochirotacea</taxon>
        <taxon>Aspidochirotida</taxon>
        <taxon>Holothuriidae</taxon>
        <taxon>Holothuria</taxon>
    </lineage>
</organism>
<keyword evidence="6" id="KW-0325">Glycoprotein</keyword>
<feature type="chain" id="PRO_5040188360" evidence="8">
    <location>
        <begin position="24"/>
        <end position="514"/>
    </location>
</feature>
<dbReference type="PANTHER" id="PTHR10342">
    <property type="entry name" value="ARYLSULFATASE"/>
    <property type="match status" value="1"/>
</dbReference>
<name>A0A9Q0YP87_HOLLE</name>
<dbReference type="Pfam" id="PF00884">
    <property type="entry name" value="Sulfatase"/>
    <property type="match status" value="1"/>
</dbReference>
<dbReference type="InterPro" id="IPR000917">
    <property type="entry name" value="Sulfatase_N"/>
</dbReference>
<keyword evidence="5" id="KW-0106">Calcium</keyword>
<dbReference type="OrthoDB" id="103349at2759"/>
<comment type="caution">
    <text evidence="10">The sequence shown here is derived from an EMBL/GenBank/DDBJ whole genome shotgun (WGS) entry which is preliminary data.</text>
</comment>
<keyword evidence="4" id="KW-0378">Hydrolase</keyword>
<evidence type="ECO:0000256" key="3">
    <source>
        <dbReference type="ARBA" id="ARBA00022723"/>
    </source>
</evidence>
<comment type="cofactor">
    <cofactor evidence="1">
        <name>Ca(2+)</name>
        <dbReference type="ChEBI" id="CHEBI:29108"/>
    </cofactor>
</comment>
<protein>
    <submittedName>
        <fullName evidence="10">Arylsulfatase I</fullName>
    </submittedName>
</protein>
<sequence length="514" mass="57815">MHLNGKIEPFILLLLLLAFSCEATSQKQPHVVLIVADDLGWNDVSFHGSPQILTPNLDDLALNGVILFNYYVLPICTPTRSALLTGKYAIHTGMQHNTIGASEPYGVPLNFTFLPQKLQQLGYRTHAVGKWHLGFFKEDYIPVRRGFESFYGYYAGKGDYFTHMTDHENFWGFDFHQNGSVFKPVFGQYSTEIFTEKAGEIIKNHNPDEPLFMYVAHQAVHSANEDDFLEAPQKYIDRFPNISFMKRRKFAGMVAALDDSVGNITRYLKEAGLYNDTIIIFTTDNGGPAHGFDGNYANNFPLRGTKHTLWEGGVRGTSFVHSRLLNKTSRISDRLLHVCDWFPTILKLAGGNLSDVDTDGFDVWDTVSNDEPSPRREILLNIDPVDNYGALRSGDYKVITGQVYDGHWSGWYPPEGEDQEIKSINQLPGASVVSCPPIPANASSNCQPAKSPCLFHIKNDPCEFYNLADTYPDILSQLMERLQFYNSTMVPPGKKKSDPNANPKLHGGNWVPWM</sequence>
<evidence type="ECO:0000256" key="1">
    <source>
        <dbReference type="ARBA" id="ARBA00001913"/>
    </source>
</evidence>
<dbReference type="Gene3D" id="3.30.1120.10">
    <property type="match status" value="1"/>
</dbReference>
<dbReference type="GO" id="GO:0008484">
    <property type="term" value="F:sulfuric ester hydrolase activity"/>
    <property type="evidence" value="ECO:0007669"/>
    <property type="project" value="InterPro"/>
</dbReference>
<feature type="signal peptide" evidence="8">
    <location>
        <begin position="1"/>
        <end position="23"/>
    </location>
</feature>
<dbReference type="Proteomes" id="UP001152320">
    <property type="component" value="Chromosome 19"/>
</dbReference>
<comment type="similarity">
    <text evidence="2">Belongs to the sulfatase family.</text>
</comment>
<dbReference type="Gene3D" id="3.40.720.10">
    <property type="entry name" value="Alkaline Phosphatase, subunit A"/>
    <property type="match status" value="1"/>
</dbReference>
<dbReference type="CDD" id="cd16029">
    <property type="entry name" value="4-S"/>
    <property type="match status" value="1"/>
</dbReference>
<feature type="region of interest" description="Disordered" evidence="7">
    <location>
        <begin position="490"/>
        <end position="514"/>
    </location>
</feature>
<dbReference type="InterPro" id="IPR017850">
    <property type="entry name" value="Alkaline_phosphatase_core_sf"/>
</dbReference>
<dbReference type="InterPro" id="IPR047115">
    <property type="entry name" value="ARSB"/>
</dbReference>
<feature type="domain" description="Sulfatase N-terminal" evidence="9">
    <location>
        <begin position="29"/>
        <end position="350"/>
    </location>
</feature>
<accession>A0A9Q0YP87</accession>
<evidence type="ECO:0000256" key="6">
    <source>
        <dbReference type="ARBA" id="ARBA00023180"/>
    </source>
</evidence>
<dbReference type="PROSITE" id="PS00149">
    <property type="entry name" value="SULFATASE_2"/>
    <property type="match status" value="1"/>
</dbReference>
<evidence type="ECO:0000259" key="9">
    <source>
        <dbReference type="Pfam" id="PF00884"/>
    </source>
</evidence>
<evidence type="ECO:0000256" key="8">
    <source>
        <dbReference type="SAM" id="SignalP"/>
    </source>
</evidence>
<evidence type="ECO:0000256" key="5">
    <source>
        <dbReference type="ARBA" id="ARBA00022837"/>
    </source>
</evidence>
<evidence type="ECO:0000256" key="4">
    <source>
        <dbReference type="ARBA" id="ARBA00022801"/>
    </source>
</evidence>